<organism evidence="6 7">
    <name type="scientific">Calycina marina</name>
    <dbReference type="NCBI Taxonomy" id="1763456"/>
    <lineage>
        <taxon>Eukaryota</taxon>
        <taxon>Fungi</taxon>
        <taxon>Dikarya</taxon>
        <taxon>Ascomycota</taxon>
        <taxon>Pezizomycotina</taxon>
        <taxon>Leotiomycetes</taxon>
        <taxon>Helotiales</taxon>
        <taxon>Pezizellaceae</taxon>
        <taxon>Calycina</taxon>
    </lineage>
</organism>
<dbReference type="SUPFAM" id="SSF103473">
    <property type="entry name" value="MFS general substrate transporter"/>
    <property type="match status" value="1"/>
</dbReference>
<dbReference type="PANTHER" id="PTHR48022:SF8">
    <property type="entry name" value="MAJOR FACILITATOR SUPERFAMILY (MFS) PROFILE DOMAIN-CONTAINING PROTEIN-RELATED"/>
    <property type="match status" value="1"/>
</dbReference>
<feature type="transmembrane region" description="Helical" evidence="5">
    <location>
        <begin position="118"/>
        <end position="138"/>
    </location>
</feature>
<dbReference type="GO" id="GO:0005351">
    <property type="term" value="F:carbohydrate:proton symporter activity"/>
    <property type="evidence" value="ECO:0007669"/>
    <property type="project" value="TreeGrafter"/>
</dbReference>
<keyword evidence="7" id="KW-1185">Reference proteome</keyword>
<evidence type="ECO:0000256" key="2">
    <source>
        <dbReference type="ARBA" id="ARBA00022692"/>
    </source>
</evidence>
<gene>
    <name evidence="6" type="ORF">BJ878DRAFT_537257</name>
</gene>
<evidence type="ECO:0000256" key="5">
    <source>
        <dbReference type="SAM" id="Phobius"/>
    </source>
</evidence>
<dbReference type="EMBL" id="MU254542">
    <property type="protein sequence ID" value="KAG9240199.1"/>
    <property type="molecule type" value="Genomic_DNA"/>
</dbReference>
<feature type="transmembrane region" description="Helical" evidence="5">
    <location>
        <begin position="58"/>
        <end position="81"/>
    </location>
</feature>
<dbReference type="AlphaFoldDB" id="A0A9P7YUG8"/>
<dbReference type="GO" id="GO:0016020">
    <property type="term" value="C:membrane"/>
    <property type="evidence" value="ECO:0007669"/>
    <property type="project" value="UniProtKB-SubCell"/>
</dbReference>
<feature type="transmembrane region" description="Helical" evidence="5">
    <location>
        <begin position="20"/>
        <end position="46"/>
    </location>
</feature>
<dbReference type="Pfam" id="PF00083">
    <property type="entry name" value="Sugar_tr"/>
    <property type="match status" value="2"/>
</dbReference>
<evidence type="ECO:0000256" key="4">
    <source>
        <dbReference type="ARBA" id="ARBA00023136"/>
    </source>
</evidence>
<dbReference type="InterPro" id="IPR050360">
    <property type="entry name" value="MFS_Sugar_Transporters"/>
</dbReference>
<reference evidence="6" key="1">
    <citation type="journal article" date="2021" name="IMA Fungus">
        <title>Genomic characterization of three marine fungi, including Emericellopsis atlantica sp. nov. with signatures of a generalist lifestyle and marine biomass degradation.</title>
        <authorList>
            <person name="Hagestad O.C."/>
            <person name="Hou L."/>
            <person name="Andersen J.H."/>
            <person name="Hansen E.H."/>
            <person name="Altermark B."/>
            <person name="Li C."/>
            <person name="Kuhnert E."/>
            <person name="Cox R.J."/>
            <person name="Crous P.W."/>
            <person name="Spatafora J.W."/>
            <person name="Lail K."/>
            <person name="Amirebrahimi M."/>
            <person name="Lipzen A."/>
            <person name="Pangilinan J."/>
            <person name="Andreopoulos W."/>
            <person name="Hayes R.D."/>
            <person name="Ng V."/>
            <person name="Grigoriev I.V."/>
            <person name="Jackson S.A."/>
            <person name="Sutton T.D.S."/>
            <person name="Dobson A.D.W."/>
            <person name="Rama T."/>
        </authorList>
    </citation>
    <scope>NUCLEOTIDE SEQUENCE</scope>
    <source>
        <strain evidence="6">TRa3180A</strain>
    </source>
</reference>
<feature type="transmembrane region" description="Helical" evidence="5">
    <location>
        <begin position="250"/>
        <end position="272"/>
    </location>
</feature>
<evidence type="ECO:0000313" key="6">
    <source>
        <dbReference type="EMBL" id="KAG9240199.1"/>
    </source>
</evidence>
<dbReference type="OrthoDB" id="5296287at2759"/>
<keyword evidence="4 5" id="KW-0472">Membrane</keyword>
<keyword evidence="2 5" id="KW-0812">Transmembrane</keyword>
<feature type="transmembrane region" description="Helical" evidence="5">
    <location>
        <begin position="356"/>
        <end position="374"/>
    </location>
</feature>
<dbReference type="Proteomes" id="UP000887226">
    <property type="component" value="Unassembled WGS sequence"/>
</dbReference>
<dbReference type="Gene3D" id="1.20.1250.20">
    <property type="entry name" value="MFS general substrate transporter like domains"/>
    <property type="match status" value="1"/>
</dbReference>
<comment type="caution">
    <text evidence="6">The sequence shown here is derived from an EMBL/GenBank/DDBJ whole genome shotgun (WGS) entry which is preliminary data.</text>
</comment>
<dbReference type="InterPro" id="IPR005828">
    <property type="entry name" value="MFS_sugar_transport-like"/>
</dbReference>
<proteinExistence type="predicted"/>
<evidence type="ECO:0000256" key="1">
    <source>
        <dbReference type="ARBA" id="ARBA00004141"/>
    </source>
</evidence>
<name>A0A9P7YUG8_9HELO</name>
<protein>
    <submittedName>
        <fullName evidence="6">Quinate permease</fullName>
    </submittedName>
</protein>
<keyword evidence="3 5" id="KW-1133">Transmembrane helix</keyword>
<accession>A0A9P7YUG8</accession>
<dbReference type="InterPro" id="IPR036259">
    <property type="entry name" value="MFS_trans_sf"/>
</dbReference>
<evidence type="ECO:0000313" key="7">
    <source>
        <dbReference type="Proteomes" id="UP000887226"/>
    </source>
</evidence>
<comment type="subcellular location">
    <subcellularLocation>
        <location evidence="1">Membrane</location>
        <topology evidence="1">Multi-pass membrane protein</topology>
    </subcellularLocation>
</comment>
<sequence>MSSTAAPDGPKEVLNWRLWFAVFSFGIVAMVQIGSVGGAGPAFLLCDRISRLWATRQLCCLSILGVVIFLTNGGQIGQIYVGHFVVGLGIGQTTVVARVYLSDAAPYFLHMFGTKQQWVIPTTIHIMFVGIILILSFFNYEPPRYLVNVGMDDESTENLAQIRLLPVTHRHLMKEINKIKMQLHGWQEAYHGQGIIAHFKENFVMPNKRYRLYLGFCSQLSSQLSGAGSNTIYTSRFFALMGILGQNQRLYATAIFGVVELITSVICALFLINVSGCKLFMVYIAALLTAVSRLAEGQQLTSSQKHASTGAIVMIYFSGFDLSSRIRAISSGMVIAVLNILLPLDKGGLGSAGNFWLLFGITLIGGVWVCFFVPKTAGRSLEVMGMLSNLKWHQIDRYGTKDCREVGCGC</sequence>
<evidence type="ECO:0000256" key="3">
    <source>
        <dbReference type="ARBA" id="ARBA00022989"/>
    </source>
</evidence>
<dbReference type="PANTHER" id="PTHR48022">
    <property type="entry name" value="PLASTIDIC GLUCOSE TRANSPORTER 4"/>
    <property type="match status" value="1"/>
</dbReference>